<gene>
    <name evidence="1" type="ORF">DdX_17913</name>
</gene>
<dbReference type="EMBL" id="JAKKPZ010000219">
    <property type="protein sequence ID" value="KAI1698419.1"/>
    <property type="molecule type" value="Genomic_DNA"/>
</dbReference>
<organism evidence="1 2">
    <name type="scientific">Ditylenchus destructor</name>
    <dbReference type="NCBI Taxonomy" id="166010"/>
    <lineage>
        <taxon>Eukaryota</taxon>
        <taxon>Metazoa</taxon>
        <taxon>Ecdysozoa</taxon>
        <taxon>Nematoda</taxon>
        <taxon>Chromadorea</taxon>
        <taxon>Rhabditida</taxon>
        <taxon>Tylenchina</taxon>
        <taxon>Tylenchomorpha</taxon>
        <taxon>Sphaerularioidea</taxon>
        <taxon>Anguinidae</taxon>
        <taxon>Anguininae</taxon>
        <taxon>Ditylenchus</taxon>
    </lineage>
</organism>
<proteinExistence type="predicted"/>
<name>A0AAD4QYK1_9BILA</name>
<sequence>MLFVLARRELSFDTLFAFGGGQDRQISTNALRGHNSVVGGPISNLTIFPTPTHREESFDNAITNYLEDICYYIGICGENQYGYYRVLDMGSIYFPDGDRSKYPDLKPFEGISLEENKEIEERCSRLREKFGATNLKPLEDEILNPDLNSEKVCKMLEKYEAEARGWSFHLMHENKTHCGVTAVTSRHFVTSSECIRNMLEILNGNNTPLHVK</sequence>
<protein>
    <submittedName>
        <fullName evidence="1">Uncharacterized protein</fullName>
    </submittedName>
</protein>
<dbReference type="AlphaFoldDB" id="A0AAD4QYK1"/>
<evidence type="ECO:0000313" key="2">
    <source>
        <dbReference type="Proteomes" id="UP001201812"/>
    </source>
</evidence>
<dbReference type="Proteomes" id="UP001201812">
    <property type="component" value="Unassembled WGS sequence"/>
</dbReference>
<keyword evidence="2" id="KW-1185">Reference proteome</keyword>
<reference evidence="1" key="1">
    <citation type="submission" date="2022-01" db="EMBL/GenBank/DDBJ databases">
        <title>Genome Sequence Resource for Two Populations of Ditylenchus destructor, the Migratory Endoparasitic Phytonematode.</title>
        <authorList>
            <person name="Zhang H."/>
            <person name="Lin R."/>
            <person name="Xie B."/>
        </authorList>
    </citation>
    <scope>NUCLEOTIDE SEQUENCE</scope>
    <source>
        <strain evidence="1">BazhouSP</strain>
    </source>
</reference>
<comment type="caution">
    <text evidence="1">The sequence shown here is derived from an EMBL/GenBank/DDBJ whole genome shotgun (WGS) entry which is preliminary data.</text>
</comment>
<evidence type="ECO:0000313" key="1">
    <source>
        <dbReference type="EMBL" id="KAI1698419.1"/>
    </source>
</evidence>
<accession>A0AAD4QYK1</accession>